<feature type="compositionally biased region" description="Basic residues" evidence="2">
    <location>
        <begin position="1"/>
        <end position="11"/>
    </location>
</feature>
<dbReference type="GO" id="GO:0005682">
    <property type="term" value="C:U5 snRNP"/>
    <property type="evidence" value="ECO:0007669"/>
    <property type="project" value="InterPro"/>
</dbReference>
<evidence type="ECO:0000313" key="4">
    <source>
        <dbReference type="EMBL" id="CAI4212488.1"/>
    </source>
</evidence>
<keyword evidence="5" id="KW-1185">Reference proteome</keyword>
<dbReference type="Pfam" id="PF02213">
    <property type="entry name" value="GYF"/>
    <property type="match status" value="1"/>
</dbReference>
<feature type="region of interest" description="Disordered" evidence="2">
    <location>
        <begin position="312"/>
        <end position="338"/>
    </location>
</feature>
<keyword evidence="1" id="KW-0175">Coiled coil</keyword>
<evidence type="ECO:0000256" key="2">
    <source>
        <dbReference type="SAM" id="MobiDB-lite"/>
    </source>
</evidence>
<gene>
    <name evidence="4" type="ORF">PPNO1_LOCUS2245</name>
</gene>
<dbReference type="SUPFAM" id="SSF55277">
    <property type="entry name" value="GYF domain"/>
    <property type="match status" value="1"/>
</dbReference>
<dbReference type="InterPro" id="IPR003169">
    <property type="entry name" value="GYF"/>
</dbReference>
<feature type="domain" description="GYF" evidence="3">
    <location>
        <begin position="402"/>
        <end position="458"/>
    </location>
</feature>
<dbReference type="PANTHER" id="PTHR13138">
    <property type="entry name" value="PROTEIN LIN1"/>
    <property type="match status" value="1"/>
</dbReference>
<organism evidence="4 5">
    <name type="scientific">Parascedosporium putredinis</name>
    <dbReference type="NCBI Taxonomy" id="1442378"/>
    <lineage>
        <taxon>Eukaryota</taxon>
        <taxon>Fungi</taxon>
        <taxon>Dikarya</taxon>
        <taxon>Ascomycota</taxon>
        <taxon>Pezizomycotina</taxon>
        <taxon>Sordariomycetes</taxon>
        <taxon>Hypocreomycetidae</taxon>
        <taxon>Microascales</taxon>
        <taxon>Microascaceae</taxon>
        <taxon>Parascedosporium</taxon>
    </lineage>
</organism>
<comment type="caution">
    <text evidence="4">The sequence shown here is derived from an EMBL/GenBank/DDBJ whole genome shotgun (WGS) entry which is preliminary data.</text>
</comment>
<dbReference type="EMBL" id="CALLCH030000005">
    <property type="protein sequence ID" value="CAI4212488.1"/>
    <property type="molecule type" value="Genomic_DNA"/>
</dbReference>
<feature type="compositionally biased region" description="Acidic residues" evidence="2">
    <location>
        <begin position="171"/>
        <end position="199"/>
    </location>
</feature>
<evidence type="ECO:0000256" key="1">
    <source>
        <dbReference type="SAM" id="Coils"/>
    </source>
</evidence>
<dbReference type="AlphaFoldDB" id="A0A9P1M8S1"/>
<feature type="compositionally biased region" description="Acidic residues" evidence="2">
    <location>
        <begin position="117"/>
        <end position="138"/>
    </location>
</feature>
<feature type="region of interest" description="Disordered" evidence="2">
    <location>
        <begin position="381"/>
        <end position="402"/>
    </location>
</feature>
<reference evidence="4" key="1">
    <citation type="submission" date="2022-11" db="EMBL/GenBank/DDBJ databases">
        <authorList>
            <person name="Scott C."/>
            <person name="Bruce N."/>
        </authorList>
    </citation>
    <scope>NUCLEOTIDE SEQUENCE</scope>
</reference>
<dbReference type="SMART" id="SM00444">
    <property type="entry name" value="GYF"/>
    <property type="match status" value="1"/>
</dbReference>
<dbReference type="OrthoDB" id="331341at2759"/>
<dbReference type="InterPro" id="IPR039905">
    <property type="entry name" value="CD2BP2/Lin1"/>
</dbReference>
<dbReference type="PROSITE" id="PS50829">
    <property type="entry name" value="GYF"/>
    <property type="match status" value="1"/>
</dbReference>
<name>A0A9P1M8S1_9PEZI</name>
<protein>
    <recommendedName>
        <fullName evidence="3">GYF domain-containing protein</fullName>
    </recommendedName>
</protein>
<evidence type="ECO:0000313" key="5">
    <source>
        <dbReference type="Proteomes" id="UP000838763"/>
    </source>
</evidence>
<dbReference type="Proteomes" id="UP000838763">
    <property type="component" value="Unassembled WGS sequence"/>
</dbReference>
<feature type="compositionally biased region" description="Acidic residues" evidence="2">
    <location>
        <begin position="70"/>
        <end position="79"/>
    </location>
</feature>
<evidence type="ECO:0000259" key="3">
    <source>
        <dbReference type="PROSITE" id="PS50829"/>
    </source>
</evidence>
<feature type="compositionally biased region" description="Basic residues" evidence="2">
    <location>
        <begin position="312"/>
        <end position="321"/>
    </location>
</feature>
<feature type="compositionally biased region" description="Acidic residues" evidence="2">
    <location>
        <begin position="326"/>
        <end position="337"/>
    </location>
</feature>
<proteinExistence type="predicted"/>
<dbReference type="InterPro" id="IPR035445">
    <property type="entry name" value="GYF-like_dom_sf"/>
</dbReference>
<sequence>MDHKRATVRPRRAGEAFARTHHLDNDDNDDPTTSAANKKVKFDDAFLDADVIGKSSASTTKRGAVNIDGFDSDSDDVDEFNARAQQRRKKNVDINEAFAQYDPNDDGTTKPAKSSKEDEDEDEDEDDVNMFADSDDDDTNNKKRKGAGDDDPEFYARPRSTSGGAIHIDGDESDDDEDEEVVMKEDDEAWKDDVIDEEVGAGGRKKHAPKIEAFNLREELEEGRFDQNQNYVRNAVDPDAVHDRWLDGVSKKQMKLAAVARERREAEAEKQRMEEDSLLTSDLLGTLIKNLERGETALEALARLGRRQKREKKVPKWKLKKQSTMDTDEAPAQDPEQELISSSISAITDAADKLFSRDHAEIYDEERELLVRLYKRETGQDWVDPPAQPEDGFASQPGPTAPKLWEYRWVDGRGDGSRQGPFDGPTMKAWQDAGYFGDGVEFCPAGDEGNWSRIANFV</sequence>
<feature type="coiled-coil region" evidence="1">
    <location>
        <begin position="249"/>
        <end position="276"/>
    </location>
</feature>
<dbReference type="PANTHER" id="PTHR13138:SF3">
    <property type="entry name" value="CD2 ANTIGEN CYTOPLASMIC TAIL-BINDING PROTEIN 2"/>
    <property type="match status" value="1"/>
</dbReference>
<dbReference type="Gene3D" id="3.30.1490.40">
    <property type="match status" value="1"/>
</dbReference>
<feature type="region of interest" description="Disordered" evidence="2">
    <location>
        <begin position="1"/>
        <end position="35"/>
    </location>
</feature>
<feature type="region of interest" description="Disordered" evidence="2">
    <location>
        <begin position="51"/>
        <end position="206"/>
    </location>
</feature>
<accession>A0A9P1M8S1</accession>